<reference evidence="2" key="2">
    <citation type="submission" date="2020-11" db="EMBL/GenBank/DDBJ databases">
        <authorList>
            <person name="McCartney M.A."/>
            <person name="Auch B."/>
            <person name="Kono T."/>
            <person name="Mallez S."/>
            <person name="Becker A."/>
            <person name="Gohl D.M."/>
            <person name="Silverstein K.A.T."/>
            <person name="Koren S."/>
            <person name="Bechman K.B."/>
            <person name="Herman A."/>
            <person name="Abrahante J.E."/>
            <person name="Garbe J."/>
        </authorList>
    </citation>
    <scope>NUCLEOTIDE SEQUENCE</scope>
    <source>
        <strain evidence="2">Duluth1</strain>
        <tissue evidence="2">Whole animal</tissue>
    </source>
</reference>
<dbReference type="Proteomes" id="UP000828390">
    <property type="component" value="Unassembled WGS sequence"/>
</dbReference>
<evidence type="ECO:0000313" key="3">
    <source>
        <dbReference type="Proteomes" id="UP000828390"/>
    </source>
</evidence>
<proteinExistence type="predicted"/>
<evidence type="ECO:0000256" key="1">
    <source>
        <dbReference type="SAM" id="Phobius"/>
    </source>
</evidence>
<name>A0A9D4IGY1_DREPO</name>
<dbReference type="EMBL" id="JAIWYP010000009">
    <property type="protein sequence ID" value="KAH3775071.1"/>
    <property type="molecule type" value="Genomic_DNA"/>
</dbReference>
<feature type="transmembrane region" description="Helical" evidence="1">
    <location>
        <begin position="124"/>
        <end position="143"/>
    </location>
</feature>
<evidence type="ECO:0000313" key="2">
    <source>
        <dbReference type="EMBL" id="KAH3775071.1"/>
    </source>
</evidence>
<keyword evidence="1" id="KW-0812">Transmembrane</keyword>
<keyword evidence="3" id="KW-1185">Reference proteome</keyword>
<reference evidence="2" key="1">
    <citation type="journal article" date="2019" name="bioRxiv">
        <title>The Genome of the Zebra Mussel, Dreissena polymorpha: A Resource for Invasive Species Research.</title>
        <authorList>
            <person name="McCartney M.A."/>
            <person name="Auch B."/>
            <person name="Kono T."/>
            <person name="Mallez S."/>
            <person name="Zhang Y."/>
            <person name="Obille A."/>
            <person name="Becker A."/>
            <person name="Abrahante J.E."/>
            <person name="Garbe J."/>
            <person name="Badalamenti J.P."/>
            <person name="Herman A."/>
            <person name="Mangelson H."/>
            <person name="Liachko I."/>
            <person name="Sullivan S."/>
            <person name="Sone E.D."/>
            <person name="Koren S."/>
            <person name="Silverstein K.A.T."/>
            <person name="Beckman K.B."/>
            <person name="Gohl D.M."/>
        </authorList>
    </citation>
    <scope>NUCLEOTIDE SEQUENCE</scope>
    <source>
        <strain evidence="2">Duluth1</strain>
        <tissue evidence="2">Whole animal</tissue>
    </source>
</reference>
<gene>
    <name evidence="2" type="ORF">DPMN_176467</name>
</gene>
<sequence>MRRISISITPAAISGRAGALLGNALYRHTEGVDTLKVFDFRPDSLYDNILEDRSGNPKSKHDICGEDMSNCTLWKKPENVIVRYAKHYLRSFSSCTLSTLPIPLSLSSQQTENVTNRNHLSETFVGILKLLLVSLLLLVWHISFQ</sequence>
<keyword evidence="1" id="KW-1133">Transmembrane helix</keyword>
<keyword evidence="1" id="KW-0472">Membrane</keyword>
<dbReference type="AlphaFoldDB" id="A0A9D4IGY1"/>
<comment type="caution">
    <text evidence="2">The sequence shown here is derived from an EMBL/GenBank/DDBJ whole genome shotgun (WGS) entry which is preliminary data.</text>
</comment>
<protein>
    <submittedName>
        <fullName evidence="2">Uncharacterized protein</fullName>
    </submittedName>
</protein>
<organism evidence="2 3">
    <name type="scientific">Dreissena polymorpha</name>
    <name type="common">Zebra mussel</name>
    <name type="synonym">Mytilus polymorpha</name>
    <dbReference type="NCBI Taxonomy" id="45954"/>
    <lineage>
        <taxon>Eukaryota</taxon>
        <taxon>Metazoa</taxon>
        <taxon>Spiralia</taxon>
        <taxon>Lophotrochozoa</taxon>
        <taxon>Mollusca</taxon>
        <taxon>Bivalvia</taxon>
        <taxon>Autobranchia</taxon>
        <taxon>Heteroconchia</taxon>
        <taxon>Euheterodonta</taxon>
        <taxon>Imparidentia</taxon>
        <taxon>Neoheterodontei</taxon>
        <taxon>Myida</taxon>
        <taxon>Dreissenoidea</taxon>
        <taxon>Dreissenidae</taxon>
        <taxon>Dreissena</taxon>
    </lineage>
</organism>
<accession>A0A9D4IGY1</accession>